<dbReference type="OrthoDB" id="4961544at2"/>
<gene>
    <name evidence="5" type="ORF">D5H75_09135</name>
</gene>
<evidence type="ECO:0000256" key="3">
    <source>
        <dbReference type="ARBA" id="ARBA00022741"/>
    </source>
</evidence>
<dbReference type="SUPFAM" id="SSF53623">
    <property type="entry name" value="MurD-like peptide ligases, catalytic domain"/>
    <property type="match status" value="1"/>
</dbReference>
<name>A0A3A4B7K8_9ACTN</name>
<evidence type="ECO:0000256" key="2">
    <source>
        <dbReference type="ARBA" id="ARBA00022598"/>
    </source>
</evidence>
<keyword evidence="4" id="KW-0067">ATP-binding</keyword>
<organism evidence="5 6">
    <name type="scientific">Bailinhaonella thermotolerans</name>
    <dbReference type="NCBI Taxonomy" id="1070861"/>
    <lineage>
        <taxon>Bacteria</taxon>
        <taxon>Bacillati</taxon>
        <taxon>Actinomycetota</taxon>
        <taxon>Actinomycetes</taxon>
        <taxon>Streptosporangiales</taxon>
        <taxon>Streptosporangiaceae</taxon>
        <taxon>Bailinhaonella</taxon>
    </lineage>
</organism>
<dbReference type="GO" id="GO:0005829">
    <property type="term" value="C:cytosol"/>
    <property type="evidence" value="ECO:0007669"/>
    <property type="project" value="TreeGrafter"/>
</dbReference>
<dbReference type="InterPro" id="IPR036565">
    <property type="entry name" value="Mur-like_cat_sf"/>
</dbReference>
<protein>
    <recommendedName>
        <fullName evidence="7">Mur ligase central domain-containing protein</fullName>
    </recommendedName>
</protein>
<keyword evidence="2" id="KW-0436">Ligase</keyword>
<dbReference type="AlphaFoldDB" id="A0A3A4B7K8"/>
<reference evidence="5 6" key="1">
    <citation type="submission" date="2018-09" db="EMBL/GenBank/DDBJ databases">
        <title>YIM 75507 draft genome.</title>
        <authorList>
            <person name="Tang S."/>
            <person name="Feng Y."/>
        </authorList>
    </citation>
    <scope>NUCLEOTIDE SEQUENCE [LARGE SCALE GENOMIC DNA]</scope>
    <source>
        <strain evidence="5 6">YIM 75507</strain>
    </source>
</reference>
<dbReference type="Gene3D" id="3.40.1190.10">
    <property type="entry name" value="Mur-like, catalytic domain"/>
    <property type="match status" value="1"/>
</dbReference>
<evidence type="ECO:0008006" key="7">
    <source>
        <dbReference type="Google" id="ProtNLM"/>
    </source>
</evidence>
<comment type="caution">
    <text evidence="5">The sequence shown here is derived from an EMBL/GenBank/DDBJ whole genome shotgun (WGS) entry which is preliminary data.</text>
</comment>
<evidence type="ECO:0000313" key="5">
    <source>
        <dbReference type="EMBL" id="RJL34557.1"/>
    </source>
</evidence>
<accession>A0A3A4B7K8</accession>
<evidence type="ECO:0000256" key="1">
    <source>
        <dbReference type="ARBA" id="ARBA00008276"/>
    </source>
</evidence>
<dbReference type="Proteomes" id="UP000265768">
    <property type="component" value="Unassembled WGS sequence"/>
</dbReference>
<dbReference type="GO" id="GO:0008841">
    <property type="term" value="F:dihydrofolate synthase activity"/>
    <property type="evidence" value="ECO:0007669"/>
    <property type="project" value="TreeGrafter"/>
</dbReference>
<comment type="similarity">
    <text evidence="1">Belongs to the folylpolyglutamate synthase family.</text>
</comment>
<dbReference type="RefSeq" id="WP_119925859.1">
    <property type="nucleotide sequence ID" value="NZ_QZEY01000002.1"/>
</dbReference>
<evidence type="ECO:0000256" key="4">
    <source>
        <dbReference type="ARBA" id="ARBA00022840"/>
    </source>
</evidence>
<keyword evidence="6" id="KW-1185">Reference proteome</keyword>
<sequence>MDEVFFREWEARAPGWRRDLGRARALTRLLDLPDVPVLTVVGSKGKGTAAAHATAALVAAGLTVVTVTSPGLRSDRERIRVNGTAIAGLAGLGETLAAAIARLGPPRDGYLSPSGLFTVAGMLHAREVGADAVVLEAGMGGASDEVSLFPATVVGVTEIFAEHLGVLGDTVPEIAREKIGVVAPSTRAVVSLPQSPHVRAAFAAAGTPPAGSSGPGTAGAGPSVTYTACAGTFSERNSCLGRAAGLRLLAELGLPEPGPLPEVRLPGRMSVHPLGGDAEVVADCAITRAGVAAALEAAGDVDHVLLCLPDHKDVAGAVAELDGRVPVTFVRLPYPHLRFTHPLPESWPVVDAAALTAAGVRGLGRRVLALGTVYFIGRVLDLAGADTDHLFPPPSAGGS</sequence>
<dbReference type="GO" id="GO:0005524">
    <property type="term" value="F:ATP binding"/>
    <property type="evidence" value="ECO:0007669"/>
    <property type="project" value="UniProtKB-KW"/>
</dbReference>
<keyword evidence="3" id="KW-0547">Nucleotide-binding</keyword>
<dbReference type="PANTHER" id="PTHR11136">
    <property type="entry name" value="FOLYLPOLYGLUTAMATE SYNTHASE-RELATED"/>
    <property type="match status" value="1"/>
</dbReference>
<dbReference type="GO" id="GO:0004326">
    <property type="term" value="F:tetrahydrofolylpolyglutamate synthase activity"/>
    <property type="evidence" value="ECO:0007669"/>
    <property type="project" value="InterPro"/>
</dbReference>
<dbReference type="PANTHER" id="PTHR11136:SF0">
    <property type="entry name" value="DIHYDROFOLATE SYNTHETASE-RELATED"/>
    <property type="match status" value="1"/>
</dbReference>
<dbReference type="EMBL" id="QZEY01000002">
    <property type="protein sequence ID" value="RJL34557.1"/>
    <property type="molecule type" value="Genomic_DNA"/>
</dbReference>
<dbReference type="InterPro" id="IPR001645">
    <property type="entry name" value="Folylpolyglutamate_synth"/>
</dbReference>
<proteinExistence type="inferred from homology"/>
<evidence type="ECO:0000313" key="6">
    <source>
        <dbReference type="Proteomes" id="UP000265768"/>
    </source>
</evidence>